<gene>
    <name evidence="1" type="ordered locus">Deide_11206</name>
</gene>
<accession>X5H5N7</accession>
<keyword evidence="2" id="KW-1185">Reference proteome</keyword>
<dbReference type="AlphaFoldDB" id="X5H5N7"/>
<protein>
    <submittedName>
        <fullName evidence="1">Uncharacterized protein</fullName>
    </submittedName>
</protein>
<dbReference type="EMBL" id="CP001114">
    <property type="protein sequence ID" value="AHX26503.1"/>
    <property type="molecule type" value="Genomic_DNA"/>
</dbReference>
<evidence type="ECO:0000313" key="1">
    <source>
        <dbReference type="EMBL" id="AHX26503.1"/>
    </source>
</evidence>
<dbReference type="OrthoDB" id="71304at2"/>
<dbReference type="PaxDb" id="546414-Deide_11206"/>
<sequence>MLSVKLHLAGGDVIALNMTLSQKNRISRTMNQNQLPTTPFTTQVNGLDIEIPWRSIAYLSSGPQVQLAQMQQEAAD</sequence>
<evidence type="ECO:0000313" key="2">
    <source>
        <dbReference type="Proteomes" id="UP000002208"/>
    </source>
</evidence>
<dbReference type="Proteomes" id="UP000002208">
    <property type="component" value="Chromosome"/>
</dbReference>
<dbReference type="HOGENOM" id="CLU_178343_0_0_0"/>
<organism evidence="1 2">
    <name type="scientific">Deinococcus deserti (strain DSM 17065 / CIP 109153 / LMG 22923 / VCD115)</name>
    <dbReference type="NCBI Taxonomy" id="546414"/>
    <lineage>
        <taxon>Bacteria</taxon>
        <taxon>Thermotogati</taxon>
        <taxon>Deinococcota</taxon>
        <taxon>Deinococci</taxon>
        <taxon>Deinococcales</taxon>
        <taxon>Deinococcaceae</taxon>
        <taxon>Deinococcus</taxon>
    </lineage>
</organism>
<reference evidence="1 2" key="1">
    <citation type="journal article" date="2009" name="PLoS Genet.">
        <title>Alliance of proteomics and genomics to unravel the specificities of Sahara bacterium Deinococcus deserti.</title>
        <authorList>
            <person name="de Groot A."/>
            <person name="Dulermo R."/>
            <person name="Ortet P."/>
            <person name="Blanchard L."/>
            <person name="Guerin P."/>
            <person name="Fernandez B."/>
            <person name="Vacherie B."/>
            <person name="Dossat C."/>
            <person name="Jolivet E."/>
            <person name="Siguier P."/>
            <person name="Chandler M."/>
            <person name="Barakat M."/>
            <person name="Dedieu A."/>
            <person name="Barbe V."/>
            <person name="Heulin T."/>
            <person name="Sommer S."/>
            <person name="Achouak W."/>
            <person name="Armengaud J."/>
        </authorList>
    </citation>
    <scope>NUCLEOTIDE SEQUENCE [LARGE SCALE GENOMIC DNA]</scope>
    <source>
        <strain evidence="2">DSM 17065 / CIP 109153 / LMG 22923 / VCD115</strain>
    </source>
</reference>
<dbReference type="KEGG" id="ddr:Deide_11206"/>
<name>X5H5N7_DEIDV</name>
<proteinExistence type="predicted"/>